<dbReference type="PANTHER" id="PTHR11630">
    <property type="entry name" value="DNA REPLICATION LICENSING FACTOR MCM FAMILY MEMBER"/>
    <property type="match status" value="1"/>
</dbReference>
<evidence type="ECO:0000256" key="6">
    <source>
        <dbReference type="ARBA" id="ARBA00022801"/>
    </source>
</evidence>
<dbReference type="PROSITE" id="PS50051">
    <property type="entry name" value="MCM_2"/>
    <property type="match status" value="1"/>
</dbReference>
<dbReference type="Gene3D" id="3.30.1640.10">
    <property type="entry name" value="mini-chromosome maintenance (MCM) complex, chain A, domain 1"/>
    <property type="match status" value="1"/>
</dbReference>
<dbReference type="Pfam" id="PF12619">
    <property type="entry name" value="MCM2_N"/>
    <property type="match status" value="1"/>
</dbReference>
<keyword evidence="7" id="KW-0347">Helicase</keyword>
<keyword evidence="6" id="KW-0378">Hydrolase</keyword>
<evidence type="ECO:0000256" key="3">
    <source>
        <dbReference type="ARBA" id="ARBA00018925"/>
    </source>
</evidence>
<comment type="caution">
    <text evidence="13">The sequence shown here is derived from an EMBL/GenBank/DDBJ whole genome shotgun (WGS) entry which is preliminary data.</text>
</comment>
<name>A0A177BB16_9BILA</name>
<dbReference type="GO" id="GO:0003697">
    <property type="term" value="F:single-stranded DNA binding"/>
    <property type="evidence" value="ECO:0007669"/>
    <property type="project" value="TreeGrafter"/>
</dbReference>
<dbReference type="InterPro" id="IPR027925">
    <property type="entry name" value="MCM_N"/>
</dbReference>
<evidence type="ECO:0000256" key="4">
    <source>
        <dbReference type="ARBA" id="ARBA00022705"/>
    </source>
</evidence>
<keyword evidence="14" id="KW-1185">Reference proteome</keyword>
<dbReference type="Gene3D" id="3.40.50.300">
    <property type="entry name" value="P-loop containing nucleotide triphosphate hydrolases"/>
    <property type="match status" value="1"/>
</dbReference>
<accession>A0A177BB16</accession>
<dbReference type="AlphaFoldDB" id="A0A177BB16"/>
<dbReference type="InterPro" id="IPR033762">
    <property type="entry name" value="MCM_OB"/>
</dbReference>
<feature type="domain" description="MCM C-terminal AAA(+) ATPase" evidence="12">
    <location>
        <begin position="437"/>
        <end position="643"/>
    </location>
</feature>
<dbReference type="GO" id="GO:0042555">
    <property type="term" value="C:MCM complex"/>
    <property type="evidence" value="ECO:0007669"/>
    <property type="project" value="InterPro"/>
</dbReference>
<dbReference type="Pfam" id="PF17207">
    <property type="entry name" value="MCM_OB"/>
    <property type="match status" value="1"/>
</dbReference>
<keyword evidence="5" id="KW-0547">Nucleotide-binding</keyword>
<dbReference type="InterPro" id="IPR031327">
    <property type="entry name" value="MCM"/>
</dbReference>
<dbReference type="Gene3D" id="2.20.28.10">
    <property type="match status" value="1"/>
</dbReference>
<proteinExistence type="inferred from homology"/>
<dbReference type="SUPFAM" id="SSF50249">
    <property type="entry name" value="Nucleic acid-binding proteins"/>
    <property type="match status" value="1"/>
</dbReference>
<keyword evidence="10" id="KW-0131">Cell cycle</keyword>
<dbReference type="Gene3D" id="2.40.50.140">
    <property type="entry name" value="Nucleic acid-binding proteins"/>
    <property type="match status" value="1"/>
</dbReference>
<dbReference type="OrthoDB" id="844at2759"/>
<dbReference type="PANTHER" id="PTHR11630:SF44">
    <property type="entry name" value="DNA REPLICATION LICENSING FACTOR MCM2"/>
    <property type="match status" value="1"/>
</dbReference>
<keyword evidence="9" id="KW-0238">DNA-binding</keyword>
<dbReference type="Pfam" id="PF17855">
    <property type="entry name" value="MCM_lid"/>
    <property type="match status" value="1"/>
</dbReference>
<dbReference type="EC" id="3.6.4.12" evidence="2"/>
<keyword evidence="8" id="KW-0067">ATP-binding</keyword>
<feature type="region of interest" description="Disordered" evidence="11">
    <location>
        <begin position="647"/>
        <end position="668"/>
    </location>
</feature>
<evidence type="ECO:0000313" key="13">
    <source>
        <dbReference type="EMBL" id="OAF71509.1"/>
    </source>
</evidence>
<evidence type="ECO:0000256" key="11">
    <source>
        <dbReference type="SAM" id="MobiDB-lite"/>
    </source>
</evidence>
<dbReference type="InterPro" id="IPR012340">
    <property type="entry name" value="NA-bd_OB-fold"/>
</dbReference>
<dbReference type="Pfam" id="PF23669">
    <property type="entry name" value="WHD_MCM2"/>
    <property type="match status" value="1"/>
</dbReference>
<organism evidence="13 14">
    <name type="scientific">Intoshia linei</name>
    <dbReference type="NCBI Taxonomy" id="1819745"/>
    <lineage>
        <taxon>Eukaryota</taxon>
        <taxon>Metazoa</taxon>
        <taxon>Spiralia</taxon>
        <taxon>Lophotrochozoa</taxon>
        <taxon>Mesozoa</taxon>
        <taxon>Orthonectida</taxon>
        <taxon>Rhopaluridae</taxon>
        <taxon>Intoshia</taxon>
    </lineage>
</organism>
<dbReference type="GO" id="GO:0005524">
    <property type="term" value="F:ATP binding"/>
    <property type="evidence" value="ECO:0007669"/>
    <property type="project" value="UniProtKB-KW"/>
</dbReference>
<evidence type="ECO:0000256" key="2">
    <source>
        <dbReference type="ARBA" id="ARBA00012551"/>
    </source>
</evidence>
<dbReference type="GO" id="GO:0016787">
    <property type="term" value="F:hydrolase activity"/>
    <property type="evidence" value="ECO:0007669"/>
    <property type="project" value="UniProtKB-KW"/>
</dbReference>
<dbReference type="GO" id="GO:0043138">
    <property type="term" value="F:3'-5' DNA helicase activity"/>
    <property type="evidence" value="ECO:0007669"/>
    <property type="project" value="TreeGrafter"/>
</dbReference>
<evidence type="ECO:0000256" key="1">
    <source>
        <dbReference type="ARBA" id="ARBA00008010"/>
    </source>
</evidence>
<gene>
    <name evidence="13" type="ORF">A3Q56_00669</name>
</gene>
<dbReference type="GO" id="GO:0005634">
    <property type="term" value="C:nucleus"/>
    <property type="evidence" value="ECO:0007669"/>
    <property type="project" value="InterPro"/>
</dbReference>
<dbReference type="InterPro" id="IPR027417">
    <property type="entry name" value="P-loop_NTPase"/>
</dbReference>
<dbReference type="GO" id="GO:1902975">
    <property type="term" value="P:mitotic DNA replication initiation"/>
    <property type="evidence" value="ECO:0007669"/>
    <property type="project" value="TreeGrafter"/>
</dbReference>
<dbReference type="PRINTS" id="PR01657">
    <property type="entry name" value="MCMFAMILY"/>
</dbReference>
<dbReference type="InterPro" id="IPR001208">
    <property type="entry name" value="MCM_dom"/>
</dbReference>
<evidence type="ECO:0000256" key="8">
    <source>
        <dbReference type="ARBA" id="ARBA00022840"/>
    </source>
</evidence>
<sequence length="864" mass="98807">MSDNEDDIYSLLHETADTDDETIEQLASPVFDGSAFLDDSKYEDEEEGGIELFGDNMEKDYRQIPELDTYGEEGIDDEELSNMSISERVSAEKELNYRDRATDIVSNRNTRKNILYDEIDDKQGNIIADKQIESIDNLEDLKGHSVSDWVSMIGPRTEIFNRFKNFLRTYKSENGNYFYREIIRKMVETNSKSLVVDYTYLASQEQVLAYFLPEAPTQMLKIFNESAQEVIFNIYPRYVEITPDINVRISELPLIEDLRSLRHLHLNQLVRTSGVVSSCTGILPQLAMVRYTCLLCRYVIGPFAQHYDKEIKPDKCPECHSSSRFEINMEETIYKNFQRLRIQESPGKVPAGRLPRCKDIILEDDLVDFCKPGDEIEITGVYHNNYDGSLNVKQGFPVFATVIEANYISKKDNSMIASSLTDEDINEIIKLSKDEKFHQKIINSIAPSIYGHEDIKLSIAMSLFGGQSKNPGGKHKLRGDINILICGDPGTAKSQFLKFVQVVAPRSVYTTGQGASAVGLTASVQKNAVSQTWSIEAGALVFADKGHCLIDEFDKMSDQDRTSIHEAMEQQSISISKAGIVTSLRARCAVIAAANPINGRYNQSMTFRNNVDLTEPILSRFDILCVVRDIVDSVQDENMAKFIVKSHVKHHPHNDQSNNSNTDPSESENVRISQSLLKKYIIFAREKIFPKLTGINKDKISKVYSQLRRQSIETGSIPITVRHIESLIRISEANARMHLRQYVNDNDVNLAIRLVLNSFISTQKFSVMRSMRKVFSRQLNFQKDYNELLIFVLKQMCTEEYNFKHSTINANEDILEFVQVSAREFVEKVRQFNISNVLEFYKSKIFQDNKFTYDNDRKLIIQQI</sequence>
<comment type="similarity">
    <text evidence="1">Belongs to the MCM family.</text>
</comment>
<evidence type="ECO:0000256" key="7">
    <source>
        <dbReference type="ARBA" id="ARBA00022806"/>
    </source>
</evidence>
<keyword evidence="4" id="KW-0235">DNA replication</keyword>
<evidence type="ECO:0000259" key="12">
    <source>
        <dbReference type="PROSITE" id="PS50051"/>
    </source>
</evidence>
<evidence type="ECO:0000256" key="10">
    <source>
        <dbReference type="ARBA" id="ARBA00023306"/>
    </source>
</evidence>
<dbReference type="GO" id="GO:0000727">
    <property type="term" value="P:double-strand break repair via break-induced replication"/>
    <property type="evidence" value="ECO:0007669"/>
    <property type="project" value="TreeGrafter"/>
</dbReference>
<dbReference type="InterPro" id="IPR041562">
    <property type="entry name" value="MCM_lid"/>
</dbReference>
<reference evidence="13 14" key="1">
    <citation type="submission" date="2016-04" db="EMBL/GenBank/DDBJ databases">
        <title>The genome of Intoshia linei affirms orthonectids as highly simplified spiralians.</title>
        <authorList>
            <person name="Mikhailov K.V."/>
            <person name="Slusarev G.S."/>
            <person name="Nikitin M.A."/>
            <person name="Logacheva M.D."/>
            <person name="Penin A."/>
            <person name="Aleoshin V."/>
            <person name="Panchin Y.V."/>
        </authorList>
    </citation>
    <scope>NUCLEOTIDE SEQUENCE [LARGE SCALE GENOMIC DNA]</scope>
    <source>
        <strain evidence="13">Intl2013</strain>
        <tissue evidence="13">Whole animal</tissue>
    </source>
</reference>
<dbReference type="InterPro" id="IPR008045">
    <property type="entry name" value="MCM2"/>
</dbReference>
<dbReference type="FunFam" id="3.40.50.300:FF:000138">
    <property type="entry name" value="DNA helicase"/>
    <property type="match status" value="1"/>
</dbReference>
<evidence type="ECO:0000313" key="14">
    <source>
        <dbReference type="Proteomes" id="UP000078046"/>
    </source>
</evidence>
<dbReference type="SUPFAM" id="SSF52540">
    <property type="entry name" value="P-loop containing nucleoside triphosphate hydrolases"/>
    <property type="match status" value="1"/>
</dbReference>
<evidence type="ECO:0000256" key="9">
    <source>
        <dbReference type="ARBA" id="ARBA00023125"/>
    </source>
</evidence>
<dbReference type="SMART" id="SM00350">
    <property type="entry name" value="MCM"/>
    <property type="match status" value="1"/>
</dbReference>
<dbReference type="PRINTS" id="PR01658">
    <property type="entry name" value="MCMPROTEIN2"/>
</dbReference>
<dbReference type="EMBL" id="LWCA01000045">
    <property type="protein sequence ID" value="OAF71509.1"/>
    <property type="molecule type" value="Genomic_DNA"/>
</dbReference>
<dbReference type="Pfam" id="PF00493">
    <property type="entry name" value="MCM"/>
    <property type="match status" value="1"/>
</dbReference>
<feature type="compositionally biased region" description="Polar residues" evidence="11">
    <location>
        <begin position="655"/>
        <end position="664"/>
    </location>
</feature>
<dbReference type="GO" id="GO:0017116">
    <property type="term" value="F:single-stranded DNA helicase activity"/>
    <property type="evidence" value="ECO:0007669"/>
    <property type="project" value="TreeGrafter"/>
</dbReference>
<evidence type="ECO:0000256" key="5">
    <source>
        <dbReference type="ARBA" id="ARBA00022741"/>
    </source>
</evidence>
<dbReference type="Pfam" id="PF14551">
    <property type="entry name" value="MCM_N"/>
    <property type="match status" value="1"/>
</dbReference>
<protein>
    <recommendedName>
        <fullName evidence="3">DNA replication licensing factor MCM2</fullName>
        <ecNumber evidence="2">3.6.4.12</ecNumber>
    </recommendedName>
</protein>
<dbReference type="InterPro" id="IPR059098">
    <property type="entry name" value="WHD_MCM2"/>
</dbReference>
<dbReference type="Proteomes" id="UP000078046">
    <property type="component" value="Unassembled WGS sequence"/>
</dbReference>